<dbReference type="EMBL" id="LSRP01000068">
    <property type="protein sequence ID" value="OJF99607.1"/>
    <property type="molecule type" value="Genomic_DNA"/>
</dbReference>
<proteinExistence type="predicted"/>
<dbReference type="AlphaFoldDB" id="A0A657LVV6"/>
<keyword evidence="2" id="KW-1185">Reference proteome</keyword>
<name>A0A657LVV6_9HYPH</name>
<accession>A0A657LVV6</accession>
<evidence type="ECO:0000313" key="1">
    <source>
        <dbReference type="EMBL" id="OJF99607.1"/>
    </source>
</evidence>
<reference evidence="1 2" key="1">
    <citation type="submission" date="2016-02" db="EMBL/GenBank/DDBJ databases">
        <title>Genome sequencing of a beta-galactosidase producing bacteria Rhizobium sp. 59.</title>
        <authorList>
            <person name="Wang D."/>
            <person name="Kot W."/>
            <person name="Qin Y."/>
            <person name="Hansen L."/>
            <person name="Naqvi K."/>
            <person name="Rensing C."/>
        </authorList>
    </citation>
    <scope>NUCLEOTIDE SEQUENCE [LARGE SCALE GENOMIC DNA]</scope>
    <source>
        <strain evidence="1 2">59</strain>
    </source>
</reference>
<comment type="caution">
    <text evidence="1">The sequence shown here is derived from an EMBL/GenBank/DDBJ whole genome shotgun (WGS) entry which is preliminary data.</text>
</comment>
<organism evidence="1 2">
    <name type="scientific">Pararhizobium antarcticum</name>
    <dbReference type="NCBI Taxonomy" id="1798805"/>
    <lineage>
        <taxon>Bacteria</taxon>
        <taxon>Pseudomonadati</taxon>
        <taxon>Pseudomonadota</taxon>
        <taxon>Alphaproteobacteria</taxon>
        <taxon>Hyphomicrobiales</taxon>
        <taxon>Rhizobiaceae</taxon>
        <taxon>Rhizobium/Agrobacterium group</taxon>
        <taxon>Pararhizobium</taxon>
    </lineage>
</organism>
<protein>
    <submittedName>
        <fullName evidence="1">Uncharacterized protein</fullName>
    </submittedName>
</protein>
<dbReference type="Proteomes" id="UP000182661">
    <property type="component" value="Unassembled WGS sequence"/>
</dbReference>
<evidence type="ECO:0000313" key="2">
    <source>
        <dbReference type="Proteomes" id="UP000182661"/>
    </source>
</evidence>
<sequence>MMFKLLKLALRFLHSALYVSNQIPISIDWRSAAATIQRLKRPRNHKFAQRNLNASRWISDLVIPAGELANPKATRYARLIAVPVKKLVNCSEW</sequence>
<gene>
    <name evidence="1" type="ORF">AX760_12760</name>
</gene>